<feature type="region of interest" description="Disordered" evidence="4">
    <location>
        <begin position="1"/>
        <end position="47"/>
    </location>
</feature>
<evidence type="ECO:0000256" key="5">
    <source>
        <dbReference type="SAM" id="Phobius"/>
    </source>
</evidence>
<evidence type="ECO:0000256" key="3">
    <source>
        <dbReference type="ARBA" id="ARBA00023136"/>
    </source>
</evidence>
<dbReference type="InterPro" id="IPR050515">
    <property type="entry name" value="Beta-lactam/transpept"/>
</dbReference>
<protein>
    <submittedName>
        <fullName evidence="8">Peptidoglycan D,D-transpeptidase FtsI</fullName>
    </submittedName>
</protein>
<comment type="caution">
    <text evidence="8">The sequence shown here is derived from an EMBL/GenBank/DDBJ whole genome shotgun (WGS) entry which is preliminary data.</text>
</comment>
<keyword evidence="3 5" id="KW-0472">Membrane</keyword>
<feature type="transmembrane region" description="Helical" evidence="5">
    <location>
        <begin position="73"/>
        <end position="96"/>
    </location>
</feature>
<evidence type="ECO:0000256" key="4">
    <source>
        <dbReference type="SAM" id="MobiDB-lite"/>
    </source>
</evidence>
<keyword evidence="5" id="KW-1133">Transmembrane helix</keyword>
<comment type="subcellular location">
    <subcellularLocation>
        <location evidence="1">Membrane</location>
    </subcellularLocation>
</comment>
<keyword evidence="2" id="KW-0121">Carboxypeptidase</keyword>
<dbReference type="SUPFAM" id="SSF56519">
    <property type="entry name" value="Penicillin binding protein dimerisation domain"/>
    <property type="match status" value="1"/>
</dbReference>
<sequence>MSHESSRESSQESFEEPLQGSVQEALPEASPESAQAESVGPDRVIASEPPASALTRFTRTMLRLAIERSHSRVAIVGLAFAAVFGAISLRLIVVAATPANNSDDHRVAAAATTAVRPDIIDRNGEMLATDIRTVSVFAEPTRMARTFDKDEAVELLTAVLPELNAAELRAKLSSKKGFVWIKREITPKQQLEVHRLGIPGVGFLPDHKRVYPNGTAAAHILGVTNLDNVGIAGIEKYIDTQGNRALNEFGLATKQTDLKPVQLSIDLRAQFAVRDELVKGVEHFKAKAGASMIMDVNTGEIVALASYPDFDPNEPKDALSDDRINRMNVGVYEMGSTFKAMTLAMALDSGKYNVNSTFDTRGGVLHWGRQKIHEYHGTNRVITMPEVFTHSSNIGSAKMALGVGVPGHKAFLKKMGLLDRLRTELPESAMPIIPPRWTEINTITIAFGHGLAVAPLQAAAAVAAIVNGGELMTPTFLKTTEAEAHAKATRVIKPETSEAMRFIMRLNAVEGSAKKSAIPLYYVGGKTGTAEKVINGRYVKNRLFTTFTAAAPMDKPKYLFVTIMDEPQGLPESGGYATAAWNSGVVTGKIIERTAPVLGLPPKFEAPAKPFPLMVKLGAYHATQVGGP</sequence>
<feature type="domain" description="Penicillin-binding protein transpeptidase" evidence="6">
    <location>
        <begin position="290"/>
        <end position="578"/>
    </location>
</feature>
<feature type="domain" description="Penicillin-binding protein dimerisation" evidence="7">
    <location>
        <begin position="113"/>
        <end position="225"/>
    </location>
</feature>
<gene>
    <name evidence="8" type="primary">ftsI</name>
    <name evidence="8" type="ORF">BGCPKDLD_3634</name>
</gene>
<dbReference type="Gene3D" id="3.90.1310.10">
    <property type="entry name" value="Penicillin-binding protein 2a (Domain 2)"/>
    <property type="match status" value="1"/>
</dbReference>
<organism evidence="8 9">
    <name type="scientific">Methylorubrum suomiense</name>
    <dbReference type="NCBI Taxonomy" id="144191"/>
    <lineage>
        <taxon>Bacteria</taxon>
        <taxon>Pseudomonadati</taxon>
        <taxon>Pseudomonadota</taxon>
        <taxon>Alphaproteobacteria</taxon>
        <taxon>Hyphomicrobiales</taxon>
        <taxon>Methylobacteriaceae</taxon>
        <taxon>Methylorubrum</taxon>
    </lineage>
</organism>
<evidence type="ECO:0000259" key="6">
    <source>
        <dbReference type="Pfam" id="PF00905"/>
    </source>
</evidence>
<reference evidence="8" key="2">
    <citation type="submission" date="2021-08" db="EMBL/GenBank/DDBJ databases">
        <authorList>
            <person name="Tani A."/>
            <person name="Ola A."/>
            <person name="Ogura Y."/>
            <person name="Katsura K."/>
            <person name="Hayashi T."/>
        </authorList>
    </citation>
    <scope>NUCLEOTIDE SEQUENCE</scope>
    <source>
        <strain evidence="8">DSM 14458</strain>
    </source>
</reference>
<dbReference type="Pfam" id="PF03717">
    <property type="entry name" value="PBP_dimer"/>
    <property type="match status" value="1"/>
</dbReference>
<evidence type="ECO:0000313" key="9">
    <source>
        <dbReference type="Proteomes" id="UP001055093"/>
    </source>
</evidence>
<feature type="compositionally biased region" description="Basic and acidic residues" evidence="4">
    <location>
        <begin position="1"/>
        <end position="10"/>
    </location>
</feature>
<evidence type="ECO:0000256" key="1">
    <source>
        <dbReference type="ARBA" id="ARBA00004370"/>
    </source>
</evidence>
<reference evidence="8" key="1">
    <citation type="journal article" date="2021" name="Front. Microbiol.">
        <title>Comprehensive Comparative Genomics and Phenotyping of Methylobacterium Species.</title>
        <authorList>
            <person name="Alessa O."/>
            <person name="Ogura Y."/>
            <person name="Fujitani Y."/>
            <person name="Takami H."/>
            <person name="Hayashi T."/>
            <person name="Sahin N."/>
            <person name="Tani A."/>
        </authorList>
    </citation>
    <scope>NUCLEOTIDE SEQUENCE</scope>
    <source>
        <strain evidence="8">DSM 14458</strain>
    </source>
</reference>
<dbReference type="EMBL" id="BPRE01000012">
    <property type="protein sequence ID" value="GJE77034.1"/>
    <property type="molecule type" value="Genomic_DNA"/>
</dbReference>
<proteinExistence type="predicted"/>
<name>A0ABQ4V067_9HYPH</name>
<dbReference type="InterPro" id="IPR001460">
    <property type="entry name" value="PCN-bd_Tpept"/>
</dbReference>
<keyword evidence="5" id="KW-0812">Transmembrane</keyword>
<keyword evidence="2" id="KW-0645">Protease</keyword>
<evidence type="ECO:0000256" key="2">
    <source>
        <dbReference type="ARBA" id="ARBA00022645"/>
    </source>
</evidence>
<evidence type="ECO:0000259" key="7">
    <source>
        <dbReference type="Pfam" id="PF03717"/>
    </source>
</evidence>
<dbReference type="Pfam" id="PF00905">
    <property type="entry name" value="Transpeptidase"/>
    <property type="match status" value="1"/>
</dbReference>
<dbReference type="PANTHER" id="PTHR30627:SF1">
    <property type="entry name" value="PEPTIDOGLYCAN D,D-TRANSPEPTIDASE FTSI"/>
    <property type="match status" value="1"/>
</dbReference>
<dbReference type="InterPro" id="IPR036138">
    <property type="entry name" value="PBP_dimer_sf"/>
</dbReference>
<dbReference type="Gene3D" id="3.40.710.10">
    <property type="entry name" value="DD-peptidase/beta-lactamase superfamily"/>
    <property type="match status" value="1"/>
</dbReference>
<dbReference type="Proteomes" id="UP001055093">
    <property type="component" value="Unassembled WGS sequence"/>
</dbReference>
<evidence type="ECO:0000313" key="8">
    <source>
        <dbReference type="EMBL" id="GJE77034.1"/>
    </source>
</evidence>
<keyword evidence="9" id="KW-1185">Reference proteome</keyword>
<dbReference type="SUPFAM" id="SSF56601">
    <property type="entry name" value="beta-lactamase/transpeptidase-like"/>
    <property type="match status" value="1"/>
</dbReference>
<keyword evidence="2" id="KW-0378">Hydrolase</keyword>
<dbReference type="InterPro" id="IPR005311">
    <property type="entry name" value="PBP_dimer"/>
</dbReference>
<dbReference type="PANTHER" id="PTHR30627">
    <property type="entry name" value="PEPTIDOGLYCAN D,D-TRANSPEPTIDASE"/>
    <property type="match status" value="1"/>
</dbReference>
<accession>A0ABQ4V067</accession>
<dbReference type="Gene3D" id="3.30.450.330">
    <property type="match status" value="1"/>
</dbReference>
<dbReference type="InterPro" id="IPR012338">
    <property type="entry name" value="Beta-lactam/transpept-like"/>
</dbReference>